<dbReference type="PROSITE" id="PS00688">
    <property type="entry name" value="SIGMA54_INTERACT_3"/>
    <property type="match status" value="1"/>
</dbReference>
<dbReference type="Pfam" id="PF00158">
    <property type="entry name" value="Sigma54_activat"/>
    <property type="match status" value="1"/>
</dbReference>
<dbReference type="Gene3D" id="3.40.50.300">
    <property type="entry name" value="P-loop containing nucleotide triphosphate hydrolases"/>
    <property type="match status" value="1"/>
</dbReference>
<sequence>MRVLIIGAMEGQVGAAARIAVQRGAKVEQANDVPAALEALRAGRGADVVMIDGRFDVAGLIDSMVAEHIVVPVVAYGVGSDSRAAVRAIKAGAKEYIPLPPDPDLIAAVLEAVAEDRHALVFRDPAMARVVAMADQVAPSDASVLVTGESGTGKELIARHLHKSSRRADGPFIAVNCAAIPEALLESELFGHEKGSFTGAVARRIGKFEEANSGTLLLDEISEMDARLQAKLLRVLQEREIDRIGGKKPVRVDTRIIATSNRDLRAEVAAGRFREDLLFRLNVITLVLPPLRQRPADIDMLATHFARKYAQANALPDRPLSNAALAMLRAHAWPGNVRELENTLHRAVLLAQGDDIGPNAVLIEGIAPPQPDGSPGPSSEDGGTGRLVGRTVADVERDLIIDTLRHCLGNRTHAATILGISIRTLRNKLRQYTDEGTAVPAPGVGVAGEASNGHPAPP</sequence>
<feature type="modified residue" description="4-aspartylphosphate" evidence="8">
    <location>
        <position position="52"/>
    </location>
</feature>
<keyword evidence="6" id="KW-0010">Activator</keyword>
<dbReference type="Proteomes" id="UP000199412">
    <property type="component" value="Unassembled WGS sequence"/>
</dbReference>
<evidence type="ECO:0000256" key="8">
    <source>
        <dbReference type="PROSITE-ProRule" id="PRU00169"/>
    </source>
</evidence>
<evidence type="ECO:0000313" key="13">
    <source>
        <dbReference type="Proteomes" id="UP000199412"/>
    </source>
</evidence>
<dbReference type="EMBL" id="FNAP01000004">
    <property type="protein sequence ID" value="SDE21437.1"/>
    <property type="molecule type" value="Genomic_DNA"/>
</dbReference>
<dbReference type="GO" id="GO:0005524">
    <property type="term" value="F:ATP binding"/>
    <property type="evidence" value="ECO:0007669"/>
    <property type="project" value="UniProtKB-KW"/>
</dbReference>
<dbReference type="PRINTS" id="PR01590">
    <property type="entry name" value="HTHFIS"/>
</dbReference>
<evidence type="ECO:0000313" key="12">
    <source>
        <dbReference type="EMBL" id="SDE21437.1"/>
    </source>
</evidence>
<dbReference type="InterPro" id="IPR058031">
    <property type="entry name" value="AAA_lid_NorR"/>
</dbReference>
<protein>
    <submittedName>
        <fullName evidence="12">DNA-binding transcriptional response regulator, NtrC family, contains REC, AAA-type ATPase, and a Fis-type DNA-binding domains</fullName>
    </submittedName>
</protein>
<dbReference type="STRING" id="69960.SAMN05421720_104213"/>
<reference evidence="12 13" key="1">
    <citation type="submission" date="2016-10" db="EMBL/GenBank/DDBJ databases">
        <authorList>
            <person name="de Groot N.N."/>
        </authorList>
    </citation>
    <scope>NUCLEOTIDE SEQUENCE [LARGE SCALE GENOMIC DNA]</scope>
    <source>
        <strain evidence="12 13">ATCC 700224</strain>
    </source>
</reference>
<dbReference type="OrthoDB" id="9770562at2"/>
<keyword evidence="1" id="KW-0547">Nucleotide-binding</keyword>
<dbReference type="RefSeq" id="WP_092784648.1">
    <property type="nucleotide sequence ID" value="NZ_FNAP01000004.1"/>
</dbReference>
<dbReference type="InterPro" id="IPR002078">
    <property type="entry name" value="Sigma_54_int"/>
</dbReference>
<dbReference type="InterPro" id="IPR027417">
    <property type="entry name" value="P-loop_NTPase"/>
</dbReference>
<dbReference type="Pfam" id="PF25601">
    <property type="entry name" value="AAA_lid_14"/>
    <property type="match status" value="1"/>
</dbReference>
<dbReference type="CDD" id="cd00009">
    <property type="entry name" value="AAA"/>
    <property type="match status" value="1"/>
</dbReference>
<dbReference type="FunFam" id="3.40.50.300:FF:000006">
    <property type="entry name" value="DNA-binding transcriptional regulator NtrC"/>
    <property type="match status" value="1"/>
</dbReference>
<dbReference type="InterPro" id="IPR003593">
    <property type="entry name" value="AAA+_ATPase"/>
</dbReference>
<dbReference type="PROSITE" id="PS50045">
    <property type="entry name" value="SIGMA54_INTERACT_4"/>
    <property type="match status" value="1"/>
</dbReference>
<dbReference type="AlphaFoldDB" id="A0A1G7B3L3"/>
<evidence type="ECO:0000256" key="4">
    <source>
        <dbReference type="ARBA" id="ARBA00023015"/>
    </source>
</evidence>
<dbReference type="Gene3D" id="1.10.8.60">
    <property type="match status" value="1"/>
</dbReference>
<evidence type="ECO:0000256" key="9">
    <source>
        <dbReference type="SAM" id="MobiDB-lite"/>
    </source>
</evidence>
<dbReference type="SUPFAM" id="SSF52172">
    <property type="entry name" value="CheY-like"/>
    <property type="match status" value="1"/>
</dbReference>
<dbReference type="SMART" id="SM00448">
    <property type="entry name" value="REC"/>
    <property type="match status" value="1"/>
</dbReference>
<evidence type="ECO:0000256" key="2">
    <source>
        <dbReference type="ARBA" id="ARBA00022840"/>
    </source>
</evidence>
<proteinExistence type="predicted"/>
<evidence type="ECO:0000256" key="1">
    <source>
        <dbReference type="ARBA" id="ARBA00022741"/>
    </source>
</evidence>
<dbReference type="SUPFAM" id="SSF52540">
    <property type="entry name" value="P-loop containing nucleoside triphosphate hydrolases"/>
    <property type="match status" value="1"/>
</dbReference>
<dbReference type="GO" id="GO:0000160">
    <property type="term" value="P:phosphorelay signal transduction system"/>
    <property type="evidence" value="ECO:0007669"/>
    <property type="project" value="UniProtKB-KW"/>
</dbReference>
<feature type="domain" description="Sigma-54 factor interaction" evidence="10">
    <location>
        <begin position="120"/>
        <end position="349"/>
    </location>
</feature>
<keyword evidence="3" id="KW-0902">Two-component regulatory system</keyword>
<feature type="region of interest" description="Disordered" evidence="9">
    <location>
        <begin position="365"/>
        <end position="386"/>
    </location>
</feature>
<dbReference type="Gene3D" id="3.40.50.2300">
    <property type="match status" value="1"/>
</dbReference>
<keyword evidence="2" id="KW-0067">ATP-binding</keyword>
<keyword evidence="7" id="KW-0804">Transcription</keyword>
<feature type="domain" description="Response regulatory" evidence="11">
    <location>
        <begin position="2"/>
        <end position="114"/>
    </location>
</feature>
<dbReference type="PROSITE" id="PS00675">
    <property type="entry name" value="SIGMA54_INTERACT_1"/>
    <property type="match status" value="1"/>
</dbReference>
<dbReference type="PANTHER" id="PTHR32071:SF21">
    <property type="entry name" value="TRANSCRIPTIONAL REGULATORY PROTEIN FLGR"/>
    <property type="match status" value="1"/>
</dbReference>
<dbReference type="GO" id="GO:0043565">
    <property type="term" value="F:sequence-specific DNA binding"/>
    <property type="evidence" value="ECO:0007669"/>
    <property type="project" value="InterPro"/>
</dbReference>
<dbReference type="SMART" id="SM00382">
    <property type="entry name" value="AAA"/>
    <property type="match status" value="1"/>
</dbReference>
<dbReference type="InterPro" id="IPR011006">
    <property type="entry name" value="CheY-like_superfamily"/>
</dbReference>
<evidence type="ECO:0000256" key="5">
    <source>
        <dbReference type="ARBA" id="ARBA00023125"/>
    </source>
</evidence>
<keyword evidence="13" id="KW-1185">Reference proteome</keyword>
<dbReference type="SUPFAM" id="SSF46689">
    <property type="entry name" value="Homeodomain-like"/>
    <property type="match status" value="1"/>
</dbReference>
<dbReference type="PROSITE" id="PS50110">
    <property type="entry name" value="RESPONSE_REGULATORY"/>
    <property type="match status" value="1"/>
</dbReference>
<organism evidence="12 13">
    <name type="scientific">Rhodospira trueperi</name>
    <dbReference type="NCBI Taxonomy" id="69960"/>
    <lineage>
        <taxon>Bacteria</taxon>
        <taxon>Pseudomonadati</taxon>
        <taxon>Pseudomonadota</taxon>
        <taxon>Alphaproteobacteria</taxon>
        <taxon>Rhodospirillales</taxon>
        <taxon>Rhodospirillaceae</taxon>
        <taxon>Rhodospira</taxon>
    </lineage>
</organism>
<dbReference type="GO" id="GO:0006355">
    <property type="term" value="P:regulation of DNA-templated transcription"/>
    <property type="evidence" value="ECO:0007669"/>
    <property type="project" value="InterPro"/>
</dbReference>
<feature type="region of interest" description="Disordered" evidence="9">
    <location>
        <begin position="436"/>
        <end position="458"/>
    </location>
</feature>
<evidence type="ECO:0000256" key="7">
    <source>
        <dbReference type="ARBA" id="ARBA00023163"/>
    </source>
</evidence>
<dbReference type="PANTHER" id="PTHR32071">
    <property type="entry name" value="TRANSCRIPTIONAL REGULATORY PROTEIN"/>
    <property type="match status" value="1"/>
</dbReference>
<dbReference type="InterPro" id="IPR001789">
    <property type="entry name" value="Sig_transdc_resp-reg_receiver"/>
</dbReference>
<keyword evidence="5 12" id="KW-0238">DNA-binding</keyword>
<dbReference type="Pfam" id="PF02954">
    <property type="entry name" value="HTH_8"/>
    <property type="match status" value="1"/>
</dbReference>
<evidence type="ECO:0000259" key="11">
    <source>
        <dbReference type="PROSITE" id="PS50110"/>
    </source>
</evidence>
<gene>
    <name evidence="12" type="ORF">SAMN05421720_104213</name>
</gene>
<name>A0A1G7B3L3_9PROT</name>
<accession>A0A1G7B3L3</accession>
<keyword evidence="8" id="KW-0597">Phosphoprotein</keyword>
<dbReference type="InterPro" id="IPR025662">
    <property type="entry name" value="Sigma_54_int_dom_ATP-bd_1"/>
</dbReference>
<evidence type="ECO:0000256" key="6">
    <source>
        <dbReference type="ARBA" id="ARBA00023159"/>
    </source>
</evidence>
<dbReference type="InterPro" id="IPR025944">
    <property type="entry name" value="Sigma_54_int_dom_CS"/>
</dbReference>
<dbReference type="InterPro" id="IPR009057">
    <property type="entry name" value="Homeodomain-like_sf"/>
</dbReference>
<dbReference type="Gene3D" id="1.10.10.60">
    <property type="entry name" value="Homeodomain-like"/>
    <property type="match status" value="1"/>
</dbReference>
<evidence type="ECO:0000259" key="10">
    <source>
        <dbReference type="PROSITE" id="PS50045"/>
    </source>
</evidence>
<evidence type="ECO:0000256" key="3">
    <source>
        <dbReference type="ARBA" id="ARBA00023012"/>
    </source>
</evidence>
<keyword evidence="4" id="KW-0805">Transcription regulation</keyword>
<dbReference type="InterPro" id="IPR002197">
    <property type="entry name" value="HTH_Fis"/>
</dbReference>